<dbReference type="PIRSF" id="PIRSF038991">
    <property type="entry name" value="Protein_AbrB"/>
    <property type="match status" value="1"/>
</dbReference>
<sequence length="367" mass="37839">MQHPESDAPPARRSPRLSLAAAPPPLHWAALLALSVVFVAALGLLRLPAAVLLGPMAAGILVAISGGEPRVPRPAFFAAQGVIGCMIAISIPIFTIQKIADDWPLMLGSVAFVVVASNALGFALARWGLLPGTTAVWGSSPGAASAMTLMSESYGADIRLVAFMQYTRVVVVVLVASVAIRMWGGADPGATGMTWFPAVRWLPLAETAAIAIGGAWLGRALRVPAGPLLIPLVATLALQGSGLATLDLPPWLLALSYSVVGWSIGLRFTRPIILHAVRALPQVLGSILALIAVCGGFGACLTIFAGIDPLTAFLATSPGGADSVAIIAAFSNVDLPFVMALQTARLLVVIATGPAIARFVARHAARR</sequence>
<keyword evidence="1" id="KW-0472">Membrane</keyword>
<feature type="transmembrane region" description="Helical" evidence="1">
    <location>
        <begin position="166"/>
        <end position="186"/>
    </location>
</feature>
<feature type="transmembrane region" description="Helical" evidence="1">
    <location>
        <begin position="343"/>
        <end position="361"/>
    </location>
</feature>
<protein>
    <recommendedName>
        <fullName evidence="4">AbrB family transcriptional regulator</fullName>
    </recommendedName>
</protein>
<dbReference type="Pfam" id="PF05145">
    <property type="entry name" value="AbrB"/>
    <property type="match status" value="1"/>
</dbReference>
<dbReference type="InterPro" id="IPR017516">
    <property type="entry name" value="AbrB_dup"/>
</dbReference>
<keyword evidence="1" id="KW-1133">Transmembrane helix</keyword>
<accession>A0A7W6CUZ8</accession>
<dbReference type="EMBL" id="JACIDR010000001">
    <property type="protein sequence ID" value="MBB3971588.1"/>
    <property type="molecule type" value="Genomic_DNA"/>
</dbReference>
<evidence type="ECO:0000256" key="1">
    <source>
        <dbReference type="SAM" id="Phobius"/>
    </source>
</evidence>
<dbReference type="NCBIfam" id="TIGR03082">
    <property type="entry name" value="Gneg_AbrB_dup"/>
    <property type="match status" value="2"/>
</dbReference>
<feature type="transmembrane region" description="Helical" evidence="1">
    <location>
        <begin position="198"/>
        <end position="218"/>
    </location>
</feature>
<keyword evidence="3" id="KW-1185">Reference proteome</keyword>
<dbReference type="Proteomes" id="UP000528964">
    <property type="component" value="Unassembled WGS sequence"/>
</dbReference>
<feature type="transmembrane region" description="Helical" evidence="1">
    <location>
        <begin position="50"/>
        <end position="67"/>
    </location>
</feature>
<dbReference type="GO" id="GO:0010468">
    <property type="term" value="P:regulation of gene expression"/>
    <property type="evidence" value="ECO:0007669"/>
    <property type="project" value="InterPro"/>
</dbReference>
<feature type="transmembrane region" description="Helical" evidence="1">
    <location>
        <begin position="280"/>
        <end position="307"/>
    </location>
</feature>
<dbReference type="InterPro" id="IPR007820">
    <property type="entry name" value="AbrB_fam"/>
</dbReference>
<feature type="transmembrane region" description="Helical" evidence="1">
    <location>
        <begin position="26"/>
        <end position="45"/>
    </location>
</feature>
<evidence type="ECO:0000313" key="3">
    <source>
        <dbReference type="Proteomes" id="UP000528964"/>
    </source>
</evidence>
<evidence type="ECO:0008006" key="4">
    <source>
        <dbReference type="Google" id="ProtNLM"/>
    </source>
</evidence>
<dbReference type="PANTHER" id="PTHR38457:SF1">
    <property type="entry name" value="REGULATOR ABRB-RELATED"/>
    <property type="match status" value="1"/>
</dbReference>
<name>A0A7W6CUZ8_9HYPH</name>
<dbReference type="AlphaFoldDB" id="A0A7W6CUZ8"/>
<feature type="transmembrane region" description="Helical" evidence="1">
    <location>
        <begin position="106"/>
        <end position="129"/>
    </location>
</feature>
<gene>
    <name evidence="2" type="ORF">GGR24_000221</name>
</gene>
<feature type="transmembrane region" description="Helical" evidence="1">
    <location>
        <begin position="250"/>
        <end position="268"/>
    </location>
</feature>
<proteinExistence type="predicted"/>
<dbReference type="PANTHER" id="PTHR38457">
    <property type="entry name" value="REGULATOR ABRB-RELATED"/>
    <property type="match status" value="1"/>
</dbReference>
<dbReference type="GO" id="GO:0016020">
    <property type="term" value="C:membrane"/>
    <property type="evidence" value="ECO:0007669"/>
    <property type="project" value="InterPro"/>
</dbReference>
<keyword evidence="1" id="KW-0812">Transmembrane</keyword>
<comment type="caution">
    <text evidence="2">The sequence shown here is derived from an EMBL/GenBank/DDBJ whole genome shotgun (WGS) entry which is preliminary data.</text>
</comment>
<dbReference type="RefSeq" id="WP_183393453.1">
    <property type="nucleotide sequence ID" value="NZ_JACIDR010000001.1"/>
</dbReference>
<reference evidence="2 3" key="1">
    <citation type="submission" date="2020-08" db="EMBL/GenBank/DDBJ databases">
        <title>Genomic Encyclopedia of Type Strains, Phase IV (KMG-IV): sequencing the most valuable type-strain genomes for metagenomic binning, comparative biology and taxonomic classification.</title>
        <authorList>
            <person name="Goeker M."/>
        </authorList>
    </citation>
    <scope>NUCLEOTIDE SEQUENCE [LARGE SCALE GENOMIC DNA]</scope>
    <source>
        <strain evidence="2 3">DSM 25481</strain>
    </source>
</reference>
<evidence type="ECO:0000313" key="2">
    <source>
        <dbReference type="EMBL" id="MBB3971588.1"/>
    </source>
</evidence>
<organism evidence="2 3">
    <name type="scientific">Hansschlegelia beijingensis</name>
    <dbReference type="NCBI Taxonomy" id="1133344"/>
    <lineage>
        <taxon>Bacteria</taxon>
        <taxon>Pseudomonadati</taxon>
        <taxon>Pseudomonadota</taxon>
        <taxon>Alphaproteobacteria</taxon>
        <taxon>Hyphomicrobiales</taxon>
        <taxon>Methylopilaceae</taxon>
        <taxon>Hansschlegelia</taxon>
    </lineage>
</organism>
<feature type="transmembrane region" description="Helical" evidence="1">
    <location>
        <begin position="73"/>
        <end position="94"/>
    </location>
</feature>